<dbReference type="EMBL" id="JAROCY010000006">
    <property type="protein sequence ID" value="MDF8333127.1"/>
    <property type="molecule type" value="Genomic_DNA"/>
</dbReference>
<dbReference type="InterPro" id="IPR013216">
    <property type="entry name" value="Methyltransf_11"/>
</dbReference>
<dbReference type="Gene3D" id="3.90.550.10">
    <property type="entry name" value="Spore Coat Polysaccharide Biosynthesis Protein SpsA, Chain A"/>
    <property type="match status" value="1"/>
</dbReference>
<dbReference type="GO" id="GO:0016757">
    <property type="term" value="F:glycosyltransferase activity"/>
    <property type="evidence" value="ECO:0007669"/>
    <property type="project" value="UniProtKB-KW"/>
</dbReference>
<dbReference type="InterPro" id="IPR050834">
    <property type="entry name" value="Glycosyltransf_2"/>
</dbReference>
<evidence type="ECO:0000259" key="1">
    <source>
        <dbReference type="Pfam" id="PF00535"/>
    </source>
</evidence>
<dbReference type="Pfam" id="PF00535">
    <property type="entry name" value="Glycos_transf_2"/>
    <property type="match status" value="1"/>
</dbReference>
<feature type="domain" description="Glycosyltransferase 2-like" evidence="1">
    <location>
        <begin position="21"/>
        <end position="127"/>
    </location>
</feature>
<name>A0ABT6CGS3_9SPHN</name>
<keyword evidence="3" id="KW-0808">Transferase</keyword>
<sequence>MMQALVTDRLEDAIEDRGVAVIVTTHNYARFLGDAIDSVLAQSVPPVEVLVVDDGSTDDPAAVLARYPGVRLLAIPQQGIAAARNAALAQVSARFVVFLDADDVLAHTALESGLACMAANPGAGFVYGAHRLVDADLKPLGGPSICRVQPNGWHSLLRGNVVQMHAAVIFDRAKLLAVGGYEATIPRCEDYDLFLRMARRFLVACHPAVVADYRLHGQNMSSDAAEMLAWHLKVLDRNRPDPADVAGLRAWRDGQRHWKKAFTNFVWTERGAPSATRWAQRRKMMRVAPRLTPAAALRQIVLRVLPDPVVDLVRRVRKPKVTPRLGDFDFGDLARLKPVDPNFGYGRGNPVDRYYIERFLDTHRKDVKGRVLEVGTPGYSQIYDSGITRQDVLNVNDDPGTTIRGDFEDEATLPADTFDCVIFTQALQYAYRPEVALRNLYRTLKPGGVLLATLPAITPVDNIEWQWYWAFAPKVANRLFEETFGPGNFTLEVHGNVFAATCFLQGLAVEDVGPRWLDPADPAYPVNITVRALKRTETGLKPTEND</sequence>
<comment type="caution">
    <text evidence="3">The sequence shown here is derived from an EMBL/GenBank/DDBJ whole genome shotgun (WGS) entry which is preliminary data.</text>
</comment>
<gene>
    <name evidence="3" type="ORF">POM99_07950</name>
</gene>
<keyword evidence="3" id="KW-0328">Glycosyltransferase</keyword>
<dbReference type="InterPro" id="IPR029063">
    <property type="entry name" value="SAM-dependent_MTases_sf"/>
</dbReference>
<dbReference type="InterPro" id="IPR029044">
    <property type="entry name" value="Nucleotide-diphossugar_trans"/>
</dbReference>
<evidence type="ECO:0000313" key="3">
    <source>
        <dbReference type="EMBL" id="MDF8333127.1"/>
    </source>
</evidence>
<reference evidence="3 4" key="1">
    <citation type="submission" date="2023-03" db="EMBL/GenBank/DDBJ databases">
        <title>Novosphingobium cyanobacteriorum sp. nov., isolated from a eutrophic reservoir during the Microcystis bloom period.</title>
        <authorList>
            <person name="Kang M."/>
            <person name="Le V."/>
            <person name="Ko S.-R."/>
            <person name="Lee S.-A."/>
            <person name="Ahn C.-Y."/>
        </authorList>
    </citation>
    <scope>NUCLEOTIDE SEQUENCE [LARGE SCALE GENOMIC DNA]</scope>
    <source>
        <strain evidence="3 4">HBC54</strain>
    </source>
</reference>
<dbReference type="Proteomes" id="UP001222770">
    <property type="component" value="Unassembled WGS sequence"/>
</dbReference>
<dbReference type="PANTHER" id="PTHR43685:SF2">
    <property type="entry name" value="GLYCOSYLTRANSFERASE 2-LIKE DOMAIN-CONTAINING PROTEIN"/>
    <property type="match status" value="1"/>
</dbReference>
<dbReference type="SUPFAM" id="SSF53335">
    <property type="entry name" value="S-adenosyl-L-methionine-dependent methyltransferases"/>
    <property type="match status" value="1"/>
</dbReference>
<proteinExistence type="predicted"/>
<dbReference type="RefSeq" id="WP_277276506.1">
    <property type="nucleotide sequence ID" value="NZ_JAROCY010000006.1"/>
</dbReference>
<dbReference type="Gene3D" id="3.40.50.150">
    <property type="entry name" value="Vaccinia Virus protein VP39"/>
    <property type="match status" value="1"/>
</dbReference>
<accession>A0ABT6CGS3</accession>
<protein>
    <submittedName>
        <fullName evidence="3">Glycosyltransferase</fullName>
        <ecNumber evidence="3">2.4.-.-</ecNumber>
    </submittedName>
</protein>
<keyword evidence="4" id="KW-1185">Reference proteome</keyword>
<dbReference type="InterPro" id="IPR001173">
    <property type="entry name" value="Glyco_trans_2-like"/>
</dbReference>
<dbReference type="SUPFAM" id="SSF53448">
    <property type="entry name" value="Nucleotide-diphospho-sugar transferases"/>
    <property type="match status" value="1"/>
</dbReference>
<dbReference type="Pfam" id="PF08241">
    <property type="entry name" value="Methyltransf_11"/>
    <property type="match status" value="1"/>
</dbReference>
<evidence type="ECO:0000259" key="2">
    <source>
        <dbReference type="Pfam" id="PF08241"/>
    </source>
</evidence>
<dbReference type="CDD" id="cd02440">
    <property type="entry name" value="AdoMet_MTases"/>
    <property type="match status" value="1"/>
</dbReference>
<evidence type="ECO:0000313" key="4">
    <source>
        <dbReference type="Proteomes" id="UP001222770"/>
    </source>
</evidence>
<feature type="domain" description="Methyltransferase type 11" evidence="2">
    <location>
        <begin position="401"/>
        <end position="451"/>
    </location>
</feature>
<dbReference type="EC" id="2.4.-.-" evidence="3"/>
<organism evidence="3 4">
    <name type="scientific">Novosphingobium cyanobacteriorum</name>
    <dbReference type="NCBI Taxonomy" id="3024215"/>
    <lineage>
        <taxon>Bacteria</taxon>
        <taxon>Pseudomonadati</taxon>
        <taxon>Pseudomonadota</taxon>
        <taxon>Alphaproteobacteria</taxon>
        <taxon>Sphingomonadales</taxon>
        <taxon>Sphingomonadaceae</taxon>
        <taxon>Novosphingobium</taxon>
    </lineage>
</organism>
<dbReference type="PANTHER" id="PTHR43685">
    <property type="entry name" value="GLYCOSYLTRANSFERASE"/>
    <property type="match status" value="1"/>
</dbReference>